<reference evidence="4 5" key="1">
    <citation type="submission" date="2020-01" db="EMBL/GenBank/DDBJ databases">
        <authorList>
            <person name="Gulvik C.A."/>
            <person name="Batra D.G."/>
        </authorList>
    </citation>
    <scope>NUCLEOTIDE SEQUENCE [LARGE SCALE GENOMIC DNA]</scope>
    <source>
        <strain evidence="4 5">W9323</strain>
    </source>
</reference>
<accession>A0A7D3XSA5</accession>
<dbReference type="Pfam" id="PF00581">
    <property type="entry name" value="Rhodanese"/>
    <property type="match status" value="2"/>
</dbReference>
<evidence type="ECO:0000259" key="3">
    <source>
        <dbReference type="PROSITE" id="PS50206"/>
    </source>
</evidence>
<keyword evidence="1 4" id="KW-0808">Transferase</keyword>
<dbReference type="GO" id="GO:0004792">
    <property type="term" value="F:thiosulfate-cyanide sulfurtransferase activity"/>
    <property type="evidence" value="ECO:0007669"/>
    <property type="project" value="InterPro"/>
</dbReference>
<keyword evidence="2" id="KW-0677">Repeat</keyword>
<evidence type="ECO:0000256" key="1">
    <source>
        <dbReference type="ARBA" id="ARBA00022679"/>
    </source>
</evidence>
<feature type="domain" description="Rhodanese" evidence="3">
    <location>
        <begin position="12"/>
        <end position="131"/>
    </location>
</feature>
<proteinExistence type="predicted"/>
<protein>
    <submittedName>
        <fullName evidence="4">Sulfurtransferase</fullName>
    </submittedName>
</protein>
<evidence type="ECO:0000256" key="2">
    <source>
        <dbReference type="ARBA" id="ARBA00022737"/>
    </source>
</evidence>
<dbReference type="PROSITE" id="PS00380">
    <property type="entry name" value="RHODANESE_1"/>
    <property type="match status" value="1"/>
</dbReference>
<dbReference type="Gene3D" id="3.40.250.10">
    <property type="entry name" value="Rhodanese-like domain"/>
    <property type="match status" value="2"/>
</dbReference>
<dbReference type="SUPFAM" id="SSF52821">
    <property type="entry name" value="Rhodanese/Cell cycle control phosphatase"/>
    <property type="match status" value="2"/>
</dbReference>
<keyword evidence="5" id="KW-1185">Reference proteome</keyword>
<sequence length="271" mass="30743">MVTADWLNRHLREDDLVIVDCRFDLSDPEAGHKAYLKGHIPGAIYLDLDKDLSGKAARHGGRHPLPDWQEFAQKMGRSGIHPDSRIVAYDDQAGAMAARFWWMMDYLGHQEVAVLEGGFQGWQESGYPVTQEIPRPEPAKFIPNIRNPERIVHQEEVKKHQGILIDSRERERFIGKVEPIDVKAGHIPGACNRFWKDNLKEGQYWKTPEELRHDFSFLAGNTPVVYCGSGVTACANLLALRLAGVADARLYAGSWSDWISYEKNPIRQGEE</sequence>
<evidence type="ECO:0000313" key="4">
    <source>
        <dbReference type="EMBL" id="QKG85882.1"/>
    </source>
</evidence>
<dbReference type="PROSITE" id="PS50206">
    <property type="entry name" value="RHODANESE_3"/>
    <property type="match status" value="2"/>
</dbReference>
<dbReference type="InterPro" id="IPR036873">
    <property type="entry name" value="Rhodanese-like_dom_sf"/>
</dbReference>
<dbReference type="InterPro" id="IPR045078">
    <property type="entry name" value="TST/MPST-like"/>
</dbReference>
<dbReference type="Proteomes" id="UP000503088">
    <property type="component" value="Chromosome"/>
</dbReference>
<feature type="domain" description="Rhodanese" evidence="3">
    <location>
        <begin position="158"/>
        <end position="267"/>
    </location>
</feature>
<dbReference type="SMART" id="SM00450">
    <property type="entry name" value="RHOD"/>
    <property type="match status" value="2"/>
</dbReference>
<organism evidence="4 5">
    <name type="scientific">Kroppenstedtia pulmonis</name>
    <dbReference type="NCBI Taxonomy" id="1380685"/>
    <lineage>
        <taxon>Bacteria</taxon>
        <taxon>Bacillati</taxon>
        <taxon>Bacillota</taxon>
        <taxon>Bacilli</taxon>
        <taxon>Bacillales</taxon>
        <taxon>Thermoactinomycetaceae</taxon>
        <taxon>Kroppenstedtia</taxon>
    </lineage>
</organism>
<gene>
    <name evidence="4" type="ORF">GXN76_03690</name>
</gene>
<dbReference type="CDD" id="cd01449">
    <property type="entry name" value="TST_Repeat_2"/>
    <property type="match status" value="1"/>
</dbReference>
<dbReference type="KEGG" id="kpul:GXN76_03690"/>
<dbReference type="FunFam" id="3.40.250.10:FF:000035">
    <property type="entry name" value="Thiosulfate sulfurtransferase"/>
    <property type="match status" value="1"/>
</dbReference>
<dbReference type="PANTHER" id="PTHR11364:SF27">
    <property type="entry name" value="SULFURTRANSFERASE"/>
    <property type="match status" value="1"/>
</dbReference>
<dbReference type="PANTHER" id="PTHR11364">
    <property type="entry name" value="THIOSULFATE SULFERTANSFERASE"/>
    <property type="match status" value="1"/>
</dbReference>
<name>A0A7D3XSA5_9BACL</name>
<dbReference type="InterPro" id="IPR001307">
    <property type="entry name" value="Thiosulphate_STrfase_CS"/>
</dbReference>
<dbReference type="AlphaFoldDB" id="A0A7D3XSA5"/>
<evidence type="ECO:0000313" key="5">
    <source>
        <dbReference type="Proteomes" id="UP000503088"/>
    </source>
</evidence>
<dbReference type="InterPro" id="IPR001763">
    <property type="entry name" value="Rhodanese-like_dom"/>
</dbReference>
<dbReference type="CDD" id="cd01448">
    <property type="entry name" value="TST_Repeat_1"/>
    <property type="match status" value="1"/>
</dbReference>
<dbReference type="EMBL" id="CP048104">
    <property type="protein sequence ID" value="QKG85882.1"/>
    <property type="molecule type" value="Genomic_DNA"/>
</dbReference>